<reference evidence="8" key="2">
    <citation type="submission" date="2022-09" db="EMBL/GenBank/DDBJ databases">
        <title>Biosynthetic gene clusters of Dactylosporangioum fulvum.</title>
        <authorList>
            <person name="Caradec T."/>
        </authorList>
    </citation>
    <scope>NUCLEOTIDE SEQUENCE</scope>
    <source>
        <strain evidence="8">NRRL B-16292</strain>
    </source>
</reference>
<dbReference type="Gene3D" id="1.10.10.10">
    <property type="entry name" value="Winged helix-like DNA-binding domain superfamily/Winged helix DNA-binding domain"/>
    <property type="match status" value="1"/>
</dbReference>
<evidence type="ECO:0000256" key="5">
    <source>
        <dbReference type="PROSITE-ProRule" id="PRU01091"/>
    </source>
</evidence>
<dbReference type="SUPFAM" id="SSF46894">
    <property type="entry name" value="C-terminal effector domain of the bipartite response regulators"/>
    <property type="match status" value="1"/>
</dbReference>
<comment type="similarity">
    <text evidence="1">Belongs to the AfsR/DnrI/RedD regulatory family.</text>
</comment>
<feature type="DNA-binding region" description="OmpR/PhoB-type" evidence="5">
    <location>
        <begin position="1"/>
        <end position="101"/>
    </location>
</feature>
<evidence type="ECO:0000313" key="9">
    <source>
        <dbReference type="Proteomes" id="UP001059617"/>
    </source>
</evidence>
<accession>A0ABY5W4P5</accession>
<dbReference type="InterPro" id="IPR011990">
    <property type="entry name" value="TPR-like_helical_dom_sf"/>
</dbReference>
<organism evidence="8 9">
    <name type="scientific">Dactylosporangium fulvum</name>
    <dbReference type="NCBI Taxonomy" id="53359"/>
    <lineage>
        <taxon>Bacteria</taxon>
        <taxon>Bacillati</taxon>
        <taxon>Actinomycetota</taxon>
        <taxon>Actinomycetes</taxon>
        <taxon>Micromonosporales</taxon>
        <taxon>Micromonosporaceae</taxon>
        <taxon>Dactylosporangium</taxon>
    </lineage>
</organism>
<dbReference type="InterPro" id="IPR005158">
    <property type="entry name" value="BTAD"/>
</dbReference>
<dbReference type="InterPro" id="IPR027417">
    <property type="entry name" value="P-loop_NTPase"/>
</dbReference>
<evidence type="ECO:0000256" key="6">
    <source>
        <dbReference type="SAM" id="MobiDB-lite"/>
    </source>
</evidence>
<dbReference type="InterPro" id="IPR051677">
    <property type="entry name" value="AfsR-DnrI-RedD_regulator"/>
</dbReference>
<evidence type="ECO:0000256" key="2">
    <source>
        <dbReference type="ARBA" id="ARBA00023015"/>
    </source>
</evidence>
<dbReference type="SUPFAM" id="SSF52540">
    <property type="entry name" value="P-loop containing nucleoside triphosphate hydrolases"/>
    <property type="match status" value="1"/>
</dbReference>
<dbReference type="InterPro" id="IPR036388">
    <property type="entry name" value="WH-like_DNA-bd_sf"/>
</dbReference>
<keyword evidence="9" id="KW-1185">Reference proteome</keyword>
<evidence type="ECO:0000313" key="8">
    <source>
        <dbReference type="EMBL" id="UWP84887.1"/>
    </source>
</evidence>
<dbReference type="Pfam" id="PF00486">
    <property type="entry name" value="Trans_reg_C"/>
    <property type="match status" value="1"/>
</dbReference>
<keyword evidence="4" id="KW-0804">Transcription</keyword>
<dbReference type="SMART" id="SM01043">
    <property type="entry name" value="BTAD"/>
    <property type="match status" value="1"/>
</dbReference>
<sequence>MDVRVLGRLEIIDQAAGGERRLTGDDLPRRARQVLGVLAARHDRLQSKDALADAVWGEELPGNHAAALEHYVSVLRRTLQPGVPTARSFIVTRAGGYVFATDRARLDLAELRTAARLAETRPDRTDVREQIVRLARDLPFTEDEYAEWAAPARAEVRAVVVAALLDLSEAIAGADPARAQRLAREASELEPFTERAYRAGMRAAAGLGRADAVIQWYDQCRRTLEQELGVAPSRETATLRDTLLADVRASTGASTGAGTGGGTGGGTERPGPPAHDRRRGDRRRPAPGRQDRLAVVTALPNAARQPATGFLGRDAELAALAGGPAVVHVAGPAGAGKSALLARLRELHPGTAGLGRGPGPGGALRLGWLRTVLHQLDRPADDVLDAAMAERRALHPAELDTIAHGLPGRVVAIDDAEHLDADSVAELRWLQEHGLRVVVSYRYPSTIATRPLGALDAGLVLRLEPLTGADLDPETLAASGGIPALVAADPATAGQVAMHLARQRTRWMAPAAWEVLRLTAALGTLRVEQLAAVAGLDVDEVLDAVDRLVHAHLLVEGPGGHVRHRSGLIRDAVAAQVSAAHSHHLRARLTSAR</sequence>
<gene>
    <name evidence="8" type="ORF">Dfulv_11920</name>
</gene>
<feature type="region of interest" description="Disordered" evidence="6">
    <location>
        <begin position="247"/>
        <end position="292"/>
    </location>
</feature>
<evidence type="ECO:0000259" key="7">
    <source>
        <dbReference type="PROSITE" id="PS51755"/>
    </source>
</evidence>
<reference evidence="8" key="1">
    <citation type="submission" date="2021-04" db="EMBL/GenBank/DDBJ databases">
        <authorList>
            <person name="Hartkoorn R.C."/>
            <person name="Beaudoing E."/>
            <person name="Hot D."/>
        </authorList>
    </citation>
    <scope>NUCLEOTIDE SEQUENCE</scope>
    <source>
        <strain evidence="8">NRRL B-16292</strain>
    </source>
</reference>
<evidence type="ECO:0000256" key="3">
    <source>
        <dbReference type="ARBA" id="ARBA00023125"/>
    </source>
</evidence>
<dbReference type="InterPro" id="IPR049945">
    <property type="entry name" value="AAA_22"/>
</dbReference>
<keyword evidence="3 5" id="KW-0238">DNA-binding</keyword>
<evidence type="ECO:0000256" key="1">
    <source>
        <dbReference type="ARBA" id="ARBA00005820"/>
    </source>
</evidence>
<feature type="domain" description="OmpR/PhoB-type" evidence="7">
    <location>
        <begin position="1"/>
        <end position="101"/>
    </location>
</feature>
<dbReference type="SUPFAM" id="SSF48452">
    <property type="entry name" value="TPR-like"/>
    <property type="match status" value="1"/>
</dbReference>
<dbReference type="Proteomes" id="UP001059617">
    <property type="component" value="Chromosome"/>
</dbReference>
<dbReference type="PROSITE" id="PS51755">
    <property type="entry name" value="OMPR_PHOB"/>
    <property type="match status" value="1"/>
</dbReference>
<keyword evidence="2" id="KW-0805">Transcription regulation</keyword>
<dbReference type="InterPro" id="IPR001867">
    <property type="entry name" value="OmpR/PhoB-type_DNA-bd"/>
</dbReference>
<feature type="compositionally biased region" description="Gly residues" evidence="6">
    <location>
        <begin position="255"/>
        <end position="268"/>
    </location>
</feature>
<dbReference type="Pfam" id="PF03704">
    <property type="entry name" value="BTAD"/>
    <property type="match status" value="1"/>
</dbReference>
<dbReference type="SMART" id="SM00862">
    <property type="entry name" value="Trans_reg_C"/>
    <property type="match status" value="1"/>
</dbReference>
<name>A0ABY5W4P5_9ACTN</name>
<proteinExistence type="inferred from homology"/>
<dbReference type="RefSeq" id="WP_259862877.1">
    <property type="nucleotide sequence ID" value="NZ_CP073720.1"/>
</dbReference>
<dbReference type="Pfam" id="PF13401">
    <property type="entry name" value="AAA_22"/>
    <property type="match status" value="1"/>
</dbReference>
<evidence type="ECO:0000256" key="4">
    <source>
        <dbReference type="ARBA" id="ARBA00023163"/>
    </source>
</evidence>
<dbReference type="Gene3D" id="1.25.40.10">
    <property type="entry name" value="Tetratricopeptide repeat domain"/>
    <property type="match status" value="1"/>
</dbReference>
<dbReference type="EMBL" id="CP073720">
    <property type="protein sequence ID" value="UWP84887.1"/>
    <property type="molecule type" value="Genomic_DNA"/>
</dbReference>
<dbReference type="PANTHER" id="PTHR35807:SF1">
    <property type="entry name" value="TRANSCRIPTIONAL REGULATOR REDD"/>
    <property type="match status" value="1"/>
</dbReference>
<dbReference type="PANTHER" id="PTHR35807">
    <property type="entry name" value="TRANSCRIPTIONAL REGULATOR REDD-RELATED"/>
    <property type="match status" value="1"/>
</dbReference>
<protein>
    <submittedName>
        <fullName evidence="8">Winged helix-turn-helix domain-containing protein</fullName>
    </submittedName>
</protein>
<dbReference type="InterPro" id="IPR016032">
    <property type="entry name" value="Sig_transdc_resp-reg_C-effctor"/>
</dbReference>